<dbReference type="AlphaFoldDB" id="A0AAF0E2K7"/>
<dbReference type="Gene3D" id="3.40.50.2000">
    <property type="entry name" value="Glycogen Phosphorylase B"/>
    <property type="match status" value="2"/>
</dbReference>
<evidence type="ECO:0000256" key="1">
    <source>
        <dbReference type="ARBA" id="ARBA00003142"/>
    </source>
</evidence>
<dbReference type="InterPro" id="IPR028098">
    <property type="entry name" value="Glyco_trans_4-like_N"/>
</dbReference>
<dbReference type="PANTHER" id="PTHR45918:SF1">
    <property type="entry name" value="ALPHA-1,3_1,6-MANNOSYLTRANSFERASE ALG2"/>
    <property type="match status" value="1"/>
</dbReference>
<reference evidence="15" key="1">
    <citation type="submission" date="2023-03" db="EMBL/GenBank/DDBJ databases">
        <title>Mating type loci evolution in Malassezia.</title>
        <authorList>
            <person name="Coelho M.A."/>
        </authorList>
    </citation>
    <scope>NUCLEOTIDE SEQUENCE</scope>
    <source>
        <strain evidence="15">CBS 10434</strain>
    </source>
</reference>
<dbReference type="EC" id="2.4.1.257" evidence="12"/>
<comment type="catalytic activity">
    <reaction evidence="11 12">
        <text>an alpha-D-Man-(1-&gt;3)-beta-D-Man-(1-&gt;4)-beta-D-GlcNAc-(1-&gt;4)-alpha-D-GlcNAc-diphospho-di-trans,poly-cis-dolichol + GDP-alpha-D-mannose = an alpha-D-Man-(1-&gt;3)-[alpha-D-Man-(1-&gt;6)]-beta-D-Man-(1-&gt;4)-beta-D-GlcNAc-(1-&gt;4)-alpha-D-GlcNAc-diphospho-di-trans,poly-cis-dolichol + GDP + H(+)</text>
        <dbReference type="Rhea" id="RHEA:29519"/>
        <dbReference type="Rhea" id="RHEA-COMP:19513"/>
        <dbReference type="Rhea" id="RHEA-COMP:19515"/>
        <dbReference type="ChEBI" id="CHEBI:15378"/>
        <dbReference type="ChEBI" id="CHEBI:57527"/>
        <dbReference type="ChEBI" id="CHEBI:58189"/>
        <dbReference type="ChEBI" id="CHEBI:132510"/>
        <dbReference type="ChEBI" id="CHEBI:132511"/>
        <dbReference type="EC" id="2.4.1.257"/>
    </reaction>
    <physiologicalReaction direction="left-to-right" evidence="11 12">
        <dbReference type="Rhea" id="RHEA:29520"/>
    </physiologicalReaction>
</comment>
<evidence type="ECO:0000256" key="12">
    <source>
        <dbReference type="RuleBase" id="RU367136"/>
    </source>
</evidence>
<sequence>MAWGTLPPGALAMTSGPPRRVAFVHPDLGIGGAEKFVVDAAENLQKLGHSVELITSHYDPGHAFEPTRDGTLRVVHARTHIPRSLGHRFHLPMAILQQLSLVAQVALAQHGAWIAETWPALYAALTHVPPNTVPDVFIIDQLPVAIPLLRMLCGRRVIYYCHFPDTKISASLAKQRGVQGWRAFLRGLYRFPLDVLEEITTRCSDAILVNSLFTSQHFRDAFPRIQRTPTVVYPGVDESVYAKERVDAEIAAHEAQCTQPPSLSVLHVTQALLRADDRPLFVSINRFEAKKNIALALDTVARVRSLRGKVVRLVCAGGYDPRVRDNIDTLEGLKAQATALGLRHATVWSRMPKHEPPLSSDIDELASTDVVFFPSYPGALLHALLQAPSARALLYTPTDEHFGIVPLEAMACGLPVLATNTGGPLETVVDAALNAHGAPQMRGATGLLRPPNADAWALAAAAILSWSPDTRAEVAEAARTRVASRFSVRAMAVDLDRDVQAQCRDAVPLLERLQVLAGV</sequence>
<evidence type="ECO:0000313" key="15">
    <source>
        <dbReference type="EMBL" id="WFD18297.1"/>
    </source>
</evidence>
<protein>
    <recommendedName>
        <fullName evidence="12">Alpha-1,3/1,6-mannosyltransferase ALG2</fullName>
        <ecNumber evidence="12">2.4.1.132</ecNumber>
        <ecNumber evidence="12">2.4.1.257</ecNumber>
    </recommendedName>
    <alternativeName>
        <fullName evidence="12">GDP-Man:Man(1)GlcNAc(2)-PP-Dol alpha-1,3-mannosyltransferase</fullName>
    </alternativeName>
</protein>
<keyword evidence="9" id="KW-0472">Membrane</keyword>
<evidence type="ECO:0000256" key="8">
    <source>
        <dbReference type="ARBA" id="ARBA00022989"/>
    </source>
</evidence>
<dbReference type="GO" id="GO:0004378">
    <property type="term" value="F:GDP-Man:Man(1)GlcNAc(2)-PP-Dol alpha-1,3-mannosyltransferase activity"/>
    <property type="evidence" value="ECO:0007669"/>
    <property type="project" value="UniProtKB-UniRule"/>
</dbReference>
<comment type="function">
    <text evidence="1 12">Mannosylates Man(2)GlcNAc(2)-dolichol diphosphate and Man(1)GlcNAc(2)-dolichol diphosphate to form Man(3)GlcNAc(2)-dolichol diphosphate.</text>
</comment>
<feature type="domain" description="Glycosyltransferase subfamily 4-like N-terminal" evidence="14">
    <location>
        <begin position="30"/>
        <end position="127"/>
    </location>
</feature>
<comment type="pathway">
    <text evidence="3 12">Protein modification; protein glycosylation.</text>
</comment>
<dbReference type="GO" id="GO:0102704">
    <property type="term" value="F:GDP-Man:Man(2)GlcNAc(2)-PP-Dol alpha-1,6-mannosyltransferase activity"/>
    <property type="evidence" value="ECO:0007669"/>
    <property type="project" value="UniProtKB-UniRule"/>
</dbReference>
<comment type="similarity">
    <text evidence="12">Belongs to the glycosyltransferase group 1 family.</text>
</comment>
<evidence type="ECO:0000256" key="7">
    <source>
        <dbReference type="ARBA" id="ARBA00022824"/>
    </source>
</evidence>
<keyword evidence="6" id="KW-0812">Transmembrane</keyword>
<accession>A0AAF0E2K7</accession>
<dbReference type="Proteomes" id="UP001220961">
    <property type="component" value="Chromosome 1"/>
</dbReference>
<evidence type="ECO:0000313" key="16">
    <source>
        <dbReference type="Proteomes" id="UP001220961"/>
    </source>
</evidence>
<comment type="catalytic activity">
    <reaction evidence="10 12">
        <text>a beta-D-Man-(1-&gt;4)-beta-D-GlcNAc-(1-&gt;4)-alpha-D-GlcNAc-diphospho-di-trans,poly-cis-dolichol + GDP-alpha-D-mannose = an alpha-D-Man-(1-&gt;3)-beta-D-Man-(1-&gt;4)-beta-D-GlcNAc-(1-&gt;4)-alpha-D-GlcNAc-diphospho-di-trans,poly-cis-dolichol + GDP + H(+)</text>
        <dbReference type="Rhea" id="RHEA:29515"/>
        <dbReference type="Rhea" id="RHEA-COMP:19511"/>
        <dbReference type="Rhea" id="RHEA-COMP:19513"/>
        <dbReference type="ChEBI" id="CHEBI:15378"/>
        <dbReference type="ChEBI" id="CHEBI:57527"/>
        <dbReference type="ChEBI" id="CHEBI:58189"/>
        <dbReference type="ChEBI" id="CHEBI:58472"/>
        <dbReference type="ChEBI" id="CHEBI:132510"/>
        <dbReference type="EC" id="2.4.1.132"/>
    </reaction>
    <physiologicalReaction direction="left-to-right" evidence="10 12">
        <dbReference type="Rhea" id="RHEA:29516"/>
    </physiologicalReaction>
</comment>
<dbReference type="PANTHER" id="PTHR45918">
    <property type="entry name" value="ALPHA-1,3/1,6-MANNOSYLTRANSFERASE ALG2"/>
    <property type="match status" value="1"/>
</dbReference>
<keyword evidence="16" id="KW-1185">Reference proteome</keyword>
<evidence type="ECO:0000256" key="10">
    <source>
        <dbReference type="ARBA" id="ARBA00045103"/>
    </source>
</evidence>
<organism evidence="15 16">
    <name type="scientific">Malassezia caprae</name>
    <dbReference type="NCBI Taxonomy" id="1381934"/>
    <lineage>
        <taxon>Eukaryota</taxon>
        <taxon>Fungi</taxon>
        <taxon>Dikarya</taxon>
        <taxon>Basidiomycota</taxon>
        <taxon>Ustilaginomycotina</taxon>
        <taxon>Malasseziomycetes</taxon>
        <taxon>Malasseziales</taxon>
        <taxon>Malasseziaceae</taxon>
        <taxon>Malassezia</taxon>
    </lineage>
</organism>
<evidence type="ECO:0000256" key="4">
    <source>
        <dbReference type="ARBA" id="ARBA00022676"/>
    </source>
</evidence>
<dbReference type="InterPro" id="IPR001296">
    <property type="entry name" value="Glyco_trans_1"/>
</dbReference>
<keyword evidence="8" id="KW-1133">Transmembrane helix</keyword>
<dbReference type="EMBL" id="CP119908">
    <property type="protein sequence ID" value="WFD18297.1"/>
    <property type="molecule type" value="Genomic_DNA"/>
</dbReference>
<comment type="subcellular location">
    <subcellularLocation>
        <location evidence="2 12">Endoplasmic reticulum membrane</location>
    </subcellularLocation>
</comment>
<evidence type="ECO:0000256" key="3">
    <source>
        <dbReference type="ARBA" id="ARBA00004922"/>
    </source>
</evidence>
<dbReference type="Pfam" id="PF00534">
    <property type="entry name" value="Glycos_transf_1"/>
    <property type="match status" value="1"/>
</dbReference>
<evidence type="ECO:0000259" key="13">
    <source>
        <dbReference type="Pfam" id="PF00534"/>
    </source>
</evidence>
<dbReference type="Pfam" id="PF13439">
    <property type="entry name" value="Glyco_transf_4"/>
    <property type="match status" value="1"/>
</dbReference>
<keyword evidence="4 12" id="KW-0328">Glycosyltransferase</keyword>
<keyword evidence="5 12" id="KW-0808">Transferase</keyword>
<gene>
    <name evidence="15" type="ORF">MCAP1_000498</name>
</gene>
<dbReference type="SUPFAM" id="SSF53756">
    <property type="entry name" value="UDP-Glycosyltransferase/glycogen phosphorylase"/>
    <property type="match status" value="1"/>
</dbReference>
<evidence type="ECO:0000256" key="9">
    <source>
        <dbReference type="ARBA" id="ARBA00023136"/>
    </source>
</evidence>
<evidence type="ECO:0000256" key="5">
    <source>
        <dbReference type="ARBA" id="ARBA00022679"/>
    </source>
</evidence>
<feature type="domain" description="Glycosyl transferase family 1" evidence="13">
    <location>
        <begin position="272"/>
        <end position="480"/>
    </location>
</feature>
<evidence type="ECO:0000259" key="14">
    <source>
        <dbReference type="Pfam" id="PF13439"/>
    </source>
</evidence>
<proteinExistence type="inferred from homology"/>
<name>A0AAF0E2K7_9BASI</name>
<keyword evidence="7 12" id="KW-0256">Endoplasmic reticulum</keyword>
<evidence type="ECO:0000256" key="2">
    <source>
        <dbReference type="ARBA" id="ARBA00004586"/>
    </source>
</evidence>
<evidence type="ECO:0000256" key="11">
    <source>
        <dbReference type="ARBA" id="ARBA00045104"/>
    </source>
</evidence>
<evidence type="ECO:0000256" key="6">
    <source>
        <dbReference type="ARBA" id="ARBA00022692"/>
    </source>
</evidence>
<dbReference type="EC" id="2.4.1.132" evidence="12"/>
<dbReference type="GO" id="GO:0005789">
    <property type="term" value="C:endoplasmic reticulum membrane"/>
    <property type="evidence" value="ECO:0007669"/>
    <property type="project" value="UniProtKB-SubCell"/>
</dbReference>
<dbReference type="InterPro" id="IPR027054">
    <property type="entry name" value="ALG2"/>
</dbReference>